<dbReference type="InterPro" id="IPR050776">
    <property type="entry name" value="Ank_Repeat/CDKN_Inhibitor"/>
</dbReference>
<dbReference type="InterPro" id="IPR036770">
    <property type="entry name" value="Ankyrin_rpt-contain_sf"/>
</dbReference>
<dbReference type="Pfam" id="PF12796">
    <property type="entry name" value="Ank_2"/>
    <property type="match status" value="1"/>
</dbReference>
<feature type="repeat" description="ANK" evidence="3">
    <location>
        <begin position="148"/>
        <end position="180"/>
    </location>
</feature>
<evidence type="ECO:0000256" key="3">
    <source>
        <dbReference type="PROSITE-ProRule" id="PRU00023"/>
    </source>
</evidence>
<dbReference type="Proteomes" id="UP001627154">
    <property type="component" value="Unassembled WGS sequence"/>
</dbReference>
<sequence>MRSREPYARLLKAMQDRRLANFKAMIRKGLAERPATIDVNYLIPDTTLKRLLDKAAAENLPDFVESLLGFGADPNLVNPELDRAPIHFAAENGSDSALAVLLKDKGIQPNLEAPAGQTALHYAVRANSERCVELLIEAQATPNIPNVKGLTALHMAAQLARENMVRFMIEHAAYLDIDTYKDPRRKETARATIERQFPDIKLPAPNATVSDPSRALFHYLTANDPANFERTLEAIEGTPEGVFELLKKATRRGLTGPLDQLLRRFAPGPAELAALAELAIKHAWPEVLDRLLKLGAREFADQLLMPASQALCARLEPRPAQDHDAAAPRFRCLELVLEQENVDVRQQDDKGNSPLHYASSHQGVQLLLEKGACIGHKKIFGGIILDELKVEVEVITIMLTYYAAQLGIALSAVESKRVKDSVVK</sequence>
<keyword evidence="2 3" id="KW-0040">ANK repeat</keyword>
<dbReference type="Gene3D" id="1.25.40.20">
    <property type="entry name" value="Ankyrin repeat-containing domain"/>
    <property type="match status" value="2"/>
</dbReference>
<accession>A0ABD2VVX6</accession>
<dbReference type="PROSITE" id="PS50088">
    <property type="entry name" value="ANK_REPEAT"/>
    <property type="match status" value="2"/>
</dbReference>
<gene>
    <name evidence="4" type="ORF">TKK_019547</name>
</gene>
<comment type="caution">
    <text evidence="4">The sequence shown here is derived from an EMBL/GenBank/DDBJ whole genome shotgun (WGS) entry which is preliminary data.</text>
</comment>
<dbReference type="SUPFAM" id="SSF48403">
    <property type="entry name" value="Ankyrin repeat"/>
    <property type="match status" value="2"/>
</dbReference>
<name>A0ABD2VVX6_9HYME</name>
<dbReference type="SMART" id="SM00248">
    <property type="entry name" value="ANK"/>
    <property type="match status" value="5"/>
</dbReference>
<keyword evidence="5" id="KW-1185">Reference proteome</keyword>
<proteinExistence type="predicted"/>
<evidence type="ECO:0000256" key="2">
    <source>
        <dbReference type="ARBA" id="ARBA00023043"/>
    </source>
</evidence>
<keyword evidence="1" id="KW-0677">Repeat</keyword>
<reference evidence="4 5" key="1">
    <citation type="journal article" date="2024" name="bioRxiv">
        <title>A reference genome for Trichogramma kaykai: A tiny desert-dwelling parasitoid wasp with competing sex-ratio distorters.</title>
        <authorList>
            <person name="Culotta J."/>
            <person name="Lindsey A.R."/>
        </authorList>
    </citation>
    <scope>NUCLEOTIDE SEQUENCE [LARGE SCALE GENOMIC DNA]</scope>
    <source>
        <strain evidence="4 5">KSX58</strain>
    </source>
</reference>
<dbReference type="PROSITE" id="PS50297">
    <property type="entry name" value="ANK_REP_REGION"/>
    <property type="match status" value="2"/>
</dbReference>
<dbReference type="PANTHER" id="PTHR24201">
    <property type="entry name" value="ANK_REP_REGION DOMAIN-CONTAINING PROTEIN"/>
    <property type="match status" value="1"/>
</dbReference>
<evidence type="ECO:0000313" key="5">
    <source>
        <dbReference type="Proteomes" id="UP001627154"/>
    </source>
</evidence>
<organism evidence="4 5">
    <name type="scientific">Trichogramma kaykai</name>
    <dbReference type="NCBI Taxonomy" id="54128"/>
    <lineage>
        <taxon>Eukaryota</taxon>
        <taxon>Metazoa</taxon>
        <taxon>Ecdysozoa</taxon>
        <taxon>Arthropoda</taxon>
        <taxon>Hexapoda</taxon>
        <taxon>Insecta</taxon>
        <taxon>Pterygota</taxon>
        <taxon>Neoptera</taxon>
        <taxon>Endopterygota</taxon>
        <taxon>Hymenoptera</taxon>
        <taxon>Apocrita</taxon>
        <taxon>Proctotrupomorpha</taxon>
        <taxon>Chalcidoidea</taxon>
        <taxon>Trichogrammatidae</taxon>
        <taxon>Trichogramma</taxon>
    </lineage>
</organism>
<evidence type="ECO:0000256" key="1">
    <source>
        <dbReference type="ARBA" id="ARBA00022737"/>
    </source>
</evidence>
<feature type="repeat" description="ANK" evidence="3">
    <location>
        <begin position="115"/>
        <end position="147"/>
    </location>
</feature>
<dbReference type="InterPro" id="IPR002110">
    <property type="entry name" value="Ankyrin_rpt"/>
</dbReference>
<evidence type="ECO:0000313" key="4">
    <source>
        <dbReference type="EMBL" id="KAL3384728.1"/>
    </source>
</evidence>
<dbReference type="Pfam" id="PF00023">
    <property type="entry name" value="Ank"/>
    <property type="match status" value="2"/>
</dbReference>
<dbReference type="AlphaFoldDB" id="A0ABD2VVX6"/>
<protein>
    <submittedName>
        <fullName evidence="4">Uncharacterized protein</fullName>
    </submittedName>
</protein>
<dbReference type="EMBL" id="JBJJXI010000169">
    <property type="protein sequence ID" value="KAL3384728.1"/>
    <property type="molecule type" value="Genomic_DNA"/>
</dbReference>